<dbReference type="EMBL" id="DVNJ01000032">
    <property type="protein sequence ID" value="HIU63333.1"/>
    <property type="molecule type" value="Genomic_DNA"/>
</dbReference>
<accession>A0A9D1MNH1</accession>
<dbReference type="PANTHER" id="PTHR48081">
    <property type="entry name" value="AB HYDROLASE SUPERFAMILY PROTEIN C4A8.06C"/>
    <property type="match status" value="1"/>
</dbReference>
<reference evidence="3" key="2">
    <citation type="journal article" date="2021" name="PeerJ">
        <title>Extensive microbial diversity within the chicken gut microbiome revealed by metagenomics and culture.</title>
        <authorList>
            <person name="Gilroy R."/>
            <person name="Ravi A."/>
            <person name="Getino M."/>
            <person name="Pursley I."/>
            <person name="Horton D.L."/>
            <person name="Alikhan N.F."/>
            <person name="Baker D."/>
            <person name="Gharbi K."/>
            <person name="Hall N."/>
            <person name="Watson M."/>
            <person name="Adriaenssens E.M."/>
            <person name="Foster-Nyarko E."/>
            <person name="Jarju S."/>
            <person name="Secka A."/>
            <person name="Antonio M."/>
            <person name="Oren A."/>
            <person name="Chaudhuri R.R."/>
            <person name="La Ragione R."/>
            <person name="Hildebrand F."/>
            <person name="Pallen M.J."/>
        </authorList>
    </citation>
    <scope>NUCLEOTIDE SEQUENCE</scope>
    <source>
        <strain evidence="3">9366</strain>
    </source>
</reference>
<reference evidence="3" key="1">
    <citation type="submission" date="2020-10" db="EMBL/GenBank/DDBJ databases">
        <authorList>
            <person name="Gilroy R."/>
        </authorList>
    </citation>
    <scope>NUCLEOTIDE SEQUENCE</scope>
    <source>
        <strain evidence="3">9366</strain>
    </source>
</reference>
<proteinExistence type="predicted"/>
<keyword evidence="1 3" id="KW-0378">Hydrolase</keyword>
<dbReference type="Proteomes" id="UP000824145">
    <property type="component" value="Unassembled WGS sequence"/>
</dbReference>
<dbReference type="Pfam" id="PF20434">
    <property type="entry name" value="BD-FAE"/>
    <property type="match status" value="1"/>
</dbReference>
<dbReference type="InterPro" id="IPR050300">
    <property type="entry name" value="GDXG_lipolytic_enzyme"/>
</dbReference>
<comment type="caution">
    <text evidence="3">The sequence shown here is derived from an EMBL/GenBank/DDBJ whole genome shotgun (WGS) entry which is preliminary data.</text>
</comment>
<evidence type="ECO:0000313" key="4">
    <source>
        <dbReference type="Proteomes" id="UP000824145"/>
    </source>
</evidence>
<dbReference type="InterPro" id="IPR049492">
    <property type="entry name" value="BD-FAE-like_dom"/>
</dbReference>
<name>A0A9D1MNH1_9FIRM</name>
<protein>
    <submittedName>
        <fullName evidence="3">Alpha/beta hydrolase</fullName>
    </submittedName>
</protein>
<evidence type="ECO:0000256" key="1">
    <source>
        <dbReference type="ARBA" id="ARBA00022801"/>
    </source>
</evidence>
<dbReference type="Gene3D" id="3.40.50.1820">
    <property type="entry name" value="alpha/beta hydrolase"/>
    <property type="match status" value="1"/>
</dbReference>
<organism evidence="3 4">
    <name type="scientific">Candidatus Caccalectryoclostridium excrementigallinarum</name>
    <dbReference type="NCBI Taxonomy" id="2840710"/>
    <lineage>
        <taxon>Bacteria</taxon>
        <taxon>Bacillati</taxon>
        <taxon>Bacillota</taxon>
        <taxon>Clostridia</taxon>
        <taxon>Christensenellales</taxon>
        <taxon>Christensenellaceae</taxon>
        <taxon>Christensenellaceae incertae sedis</taxon>
        <taxon>Candidatus Caccalectryoclostridium</taxon>
    </lineage>
</organism>
<evidence type="ECO:0000313" key="3">
    <source>
        <dbReference type="EMBL" id="HIU63333.1"/>
    </source>
</evidence>
<evidence type="ECO:0000259" key="2">
    <source>
        <dbReference type="Pfam" id="PF20434"/>
    </source>
</evidence>
<dbReference type="GO" id="GO:0016787">
    <property type="term" value="F:hydrolase activity"/>
    <property type="evidence" value="ECO:0007669"/>
    <property type="project" value="UniProtKB-KW"/>
</dbReference>
<feature type="domain" description="BD-FAE-like" evidence="2">
    <location>
        <begin position="51"/>
        <end position="242"/>
    </location>
</feature>
<dbReference type="InterPro" id="IPR029058">
    <property type="entry name" value="AB_hydrolase_fold"/>
</dbReference>
<gene>
    <name evidence="3" type="ORF">IAB07_06165</name>
</gene>
<dbReference type="SUPFAM" id="SSF53474">
    <property type="entry name" value="alpha/beta-Hydrolases"/>
    <property type="match status" value="1"/>
</dbReference>
<dbReference type="AlphaFoldDB" id="A0A9D1MNH1"/>
<sequence>MSFAVTVFKAIDVLFDGAQNKRKVCKDKEGAVVVENDLVYDPSRPEICKGDLYLPKDKKPVGAVLEIHGGGFVAGDKKHRRGLSLWMVKNTGVAVFSINYGLGPQSKFPDPVRDCANAFNSLVDMADKYGFDKQKILVCGDSAGAYYCAQLCALQCSGELSEKFGVSLKGKIAGAILDCGVYDLEKALGRKIAFNLTGGIVKDYLGIELKDIATYEKYDMLSPIDYVSENFPETFITYAEKDFFCGGQGEAMIEKFKSFNIPYREYHSVKFMQNHTFPLTWKGKAAEENNALMLEFIKDVTSR</sequence>